<accession>A0A1J5RJD1</accession>
<reference evidence="1" key="1">
    <citation type="submission" date="2016-10" db="EMBL/GenBank/DDBJ databases">
        <title>Sequence of Gallionella enrichment culture.</title>
        <authorList>
            <person name="Poehlein A."/>
            <person name="Muehling M."/>
            <person name="Daniel R."/>
        </authorList>
    </citation>
    <scope>NUCLEOTIDE SEQUENCE</scope>
</reference>
<organism evidence="1">
    <name type="scientific">mine drainage metagenome</name>
    <dbReference type="NCBI Taxonomy" id="410659"/>
    <lineage>
        <taxon>unclassified sequences</taxon>
        <taxon>metagenomes</taxon>
        <taxon>ecological metagenomes</taxon>
    </lineage>
</organism>
<dbReference type="AlphaFoldDB" id="A0A1J5RJD1"/>
<comment type="caution">
    <text evidence="1">The sequence shown here is derived from an EMBL/GenBank/DDBJ whole genome shotgun (WGS) entry which is preliminary data.</text>
</comment>
<name>A0A1J5RJD1_9ZZZZ</name>
<protein>
    <submittedName>
        <fullName evidence="1">Uncharacterized protein</fullName>
    </submittedName>
</protein>
<gene>
    <name evidence="1" type="ORF">GALL_258810</name>
</gene>
<dbReference type="EMBL" id="MLJW01000238">
    <property type="protein sequence ID" value="OIQ92204.1"/>
    <property type="molecule type" value="Genomic_DNA"/>
</dbReference>
<proteinExistence type="predicted"/>
<sequence>MFANPVTRESCPVAVLLGGSGDARPATPTPAVPWLLRPLPTVSGRPGSASEFPVAGA</sequence>
<evidence type="ECO:0000313" key="1">
    <source>
        <dbReference type="EMBL" id="OIQ92204.1"/>
    </source>
</evidence>